<feature type="transmembrane region" description="Helical" evidence="1">
    <location>
        <begin position="12"/>
        <end position="31"/>
    </location>
</feature>
<feature type="transmembrane region" description="Helical" evidence="1">
    <location>
        <begin position="51"/>
        <end position="72"/>
    </location>
</feature>
<keyword evidence="1" id="KW-0472">Membrane</keyword>
<feature type="transmembrane region" description="Helical" evidence="1">
    <location>
        <begin position="147"/>
        <end position="167"/>
    </location>
</feature>
<name>A0ABY7WS55_9LACO</name>
<accession>A0ABY7WS55</accession>
<keyword evidence="1" id="KW-0812">Transmembrane</keyword>
<protein>
    <submittedName>
        <fullName evidence="2">Uncharacterized protein</fullName>
    </submittedName>
</protein>
<feature type="transmembrane region" description="Helical" evidence="1">
    <location>
        <begin position="93"/>
        <end position="116"/>
    </location>
</feature>
<keyword evidence="1" id="KW-1133">Transmembrane helix</keyword>
<keyword evidence="3" id="KW-1185">Reference proteome</keyword>
<evidence type="ECO:0000313" key="3">
    <source>
        <dbReference type="Proteomes" id="UP001220377"/>
    </source>
</evidence>
<organism evidence="2 3">
    <name type="scientific">Lacticaseibacillus pabuli</name>
    <dbReference type="NCBI Taxonomy" id="3025672"/>
    <lineage>
        <taxon>Bacteria</taxon>
        <taxon>Bacillati</taxon>
        <taxon>Bacillota</taxon>
        <taxon>Bacilli</taxon>
        <taxon>Lactobacillales</taxon>
        <taxon>Lactobacillaceae</taxon>
        <taxon>Lacticaseibacillus</taxon>
    </lineage>
</organism>
<proteinExistence type="predicted"/>
<gene>
    <name evidence="2" type="ORF">PQ472_01525</name>
</gene>
<feature type="transmembrane region" description="Helical" evidence="1">
    <location>
        <begin position="122"/>
        <end position="140"/>
    </location>
</feature>
<reference evidence="2 3" key="1">
    <citation type="submission" date="2023-02" db="EMBL/GenBank/DDBJ databases">
        <title>Genome sequence of Lacticaseibacillus sp. KACC 23028.</title>
        <authorList>
            <person name="Kim S."/>
            <person name="Heo J."/>
            <person name="Kwon S.-W."/>
        </authorList>
    </citation>
    <scope>NUCLEOTIDE SEQUENCE [LARGE SCALE GENOMIC DNA]</scope>
    <source>
        <strain evidence="2 3">KACC 23028</strain>
    </source>
</reference>
<evidence type="ECO:0000256" key="1">
    <source>
        <dbReference type="SAM" id="Phobius"/>
    </source>
</evidence>
<dbReference type="EMBL" id="CP117884">
    <property type="protein sequence ID" value="WDF82951.1"/>
    <property type="molecule type" value="Genomic_DNA"/>
</dbReference>
<sequence>MKIYIRRREFIIALVTSALIIWQIAVLPNPANLPRNYAMVSSILGVDQATLYTSIRSLVLELTLILPIVSLLNDFNRMRIFIHVRLKRGRNMWKFLLQIFSSVGLMLIPQLVGLMMMGATRFWALAVIEITSIGLLAWVLRTNQNALVISFGIIGLLRLVLQTVVIVKLL</sequence>
<evidence type="ECO:0000313" key="2">
    <source>
        <dbReference type="EMBL" id="WDF82951.1"/>
    </source>
</evidence>
<dbReference type="RefSeq" id="WP_274260752.1">
    <property type="nucleotide sequence ID" value="NZ_CP117884.1"/>
</dbReference>
<dbReference type="Proteomes" id="UP001220377">
    <property type="component" value="Chromosome"/>
</dbReference>